<name>A0A1T4PV58_9HYPH</name>
<dbReference type="PRINTS" id="PR00081">
    <property type="entry name" value="GDHRDH"/>
</dbReference>
<accession>A0A1T4PV58</accession>
<evidence type="ECO:0000313" key="2">
    <source>
        <dbReference type="EMBL" id="SJZ94828.1"/>
    </source>
</evidence>
<protein>
    <submittedName>
        <fullName evidence="2">NAD(P)-dependent dehydrogenase, short-chain alcohol dehydrogenase family</fullName>
    </submittedName>
</protein>
<dbReference type="SUPFAM" id="SSF51735">
    <property type="entry name" value="NAD(P)-binding Rossmann-fold domains"/>
    <property type="match status" value="1"/>
</dbReference>
<gene>
    <name evidence="2" type="ORF">SAMN02745126_03002</name>
</gene>
<dbReference type="EMBL" id="FUWJ01000002">
    <property type="protein sequence ID" value="SJZ94828.1"/>
    <property type="molecule type" value="Genomic_DNA"/>
</dbReference>
<dbReference type="STRING" id="225324.SAMN02745126_03002"/>
<dbReference type="Gene3D" id="3.40.50.720">
    <property type="entry name" value="NAD(P)-binding Rossmann-like Domain"/>
    <property type="match status" value="1"/>
</dbReference>
<dbReference type="PRINTS" id="PR00080">
    <property type="entry name" value="SDRFAMILY"/>
</dbReference>
<dbReference type="AlphaFoldDB" id="A0A1T4PV58"/>
<dbReference type="RefSeq" id="WP_085934632.1">
    <property type="nucleotide sequence ID" value="NZ_FUWJ01000002.1"/>
</dbReference>
<sequence>MLLKDRVMLITNVEKFAGHGTTEVALSQGATVLAHDPSFEAPSARHKYESQFPGAHALAATDPATMVELALKRYGHIDALVNNDAFPALRAPLAEARLEDYRAALEAMAVAPFHLVQLVAPSMRKRKSGRIVFVSSAAPLRGIANYAPYASARAAANGLVNSLARELGRDGITVNAVGSNYVENPDYFPPALLANKEAMAKMTAQIPLGRLGKSAELGATVCFLCSDGAGFITGHVLPHAGGWA</sequence>
<dbReference type="InterPro" id="IPR050259">
    <property type="entry name" value="SDR"/>
</dbReference>
<dbReference type="PANTHER" id="PTHR42879">
    <property type="entry name" value="3-OXOACYL-(ACYL-CARRIER-PROTEIN) REDUCTASE"/>
    <property type="match status" value="1"/>
</dbReference>
<keyword evidence="3" id="KW-1185">Reference proteome</keyword>
<evidence type="ECO:0000256" key="1">
    <source>
        <dbReference type="ARBA" id="ARBA00006484"/>
    </source>
</evidence>
<organism evidence="2 3">
    <name type="scientific">Enhydrobacter aerosaccus</name>
    <dbReference type="NCBI Taxonomy" id="225324"/>
    <lineage>
        <taxon>Bacteria</taxon>
        <taxon>Pseudomonadati</taxon>
        <taxon>Pseudomonadota</taxon>
        <taxon>Alphaproteobacteria</taxon>
        <taxon>Hyphomicrobiales</taxon>
        <taxon>Enhydrobacter</taxon>
    </lineage>
</organism>
<dbReference type="InterPro" id="IPR002347">
    <property type="entry name" value="SDR_fam"/>
</dbReference>
<dbReference type="OrthoDB" id="8665216at2"/>
<reference evidence="3" key="1">
    <citation type="submission" date="2017-02" db="EMBL/GenBank/DDBJ databases">
        <authorList>
            <person name="Varghese N."/>
            <person name="Submissions S."/>
        </authorList>
    </citation>
    <scope>NUCLEOTIDE SEQUENCE [LARGE SCALE GENOMIC DNA]</scope>
    <source>
        <strain evidence="3">ATCC 27094</strain>
    </source>
</reference>
<evidence type="ECO:0000313" key="3">
    <source>
        <dbReference type="Proteomes" id="UP000190092"/>
    </source>
</evidence>
<dbReference type="InterPro" id="IPR036291">
    <property type="entry name" value="NAD(P)-bd_dom_sf"/>
</dbReference>
<dbReference type="Pfam" id="PF13561">
    <property type="entry name" value="adh_short_C2"/>
    <property type="match status" value="1"/>
</dbReference>
<dbReference type="Proteomes" id="UP000190092">
    <property type="component" value="Unassembled WGS sequence"/>
</dbReference>
<comment type="similarity">
    <text evidence="1">Belongs to the short-chain dehydrogenases/reductases (SDR) family.</text>
</comment>
<proteinExistence type="inferred from homology"/>